<keyword evidence="2" id="KW-0805">Transcription regulation</keyword>
<dbReference type="AlphaFoldDB" id="A0A6P1TV38"/>
<dbReference type="GO" id="GO:0006352">
    <property type="term" value="P:DNA-templated transcription initiation"/>
    <property type="evidence" value="ECO:0007669"/>
    <property type="project" value="InterPro"/>
</dbReference>
<evidence type="ECO:0000256" key="2">
    <source>
        <dbReference type="ARBA" id="ARBA00023015"/>
    </source>
</evidence>
<dbReference type="CDD" id="cd06171">
    <property type="entry name" value="Sigma70_r4"/>
    <property type="match status" value="1"/>
</dbReference>
<feature type="domain" description="RNA polymerase sigma factor 70 region 4 type 2" evidence="6">
    <location>
        <begin position="93"/>
        <end position="141"/>
    </location>
</feature>
<comment type="similarity">
    <text evidence="1">Belongs to the sigma-70 factor family. ECF subfamily.</text>
</comment>
<dbReference type="GO" id="GO:0016987">
    <property type="term" value="F:sigma factor activity"/>
    <property type="evidence" value="ECO:0007669"/>
    <property type="project" value="UniProtKB-KW"/>
</dbReference>
<dbReference type="GO" id="GO:0003677">
    <property type="term" value="F:DNA binding"/>
    <property type="evidence" value="ECO:0007669"/>
    <property type="project" value="InterPro"/>
</dbReference>
<dbReference type="PANTHER" id="PTHR43133">
    <property type="entry name" value="RNA POLYMERASE ECF-TYPE SIGMA FACTO"/>
    <property type="match status" value="1"/>
</dbReference>
<evidence type="ECO:0000256" key="1">
    <source>
        <dbReference type="ARBA" id="ARBA00010641"/>
    </source>
</evidence>
<accession>A0A6P1TV38</accession>
<organism evidence="7 8">
    <name type="scientific">Anaerocolumna sedimenticola</name>
    <dbReference type="NCBI Taxonomy" id="2696063"/>
    <lineage>
        <taxon>Bacteria</taxon>
        <taxon>Bacillati</taxon>
        <taxon>Bacillota</taxon>
        <taxon>Clostridia</taxon>
        <taxon>Lachnospirales</taxon>
        <taxon>Lachnospiraceae</taxon>
        <taxon>Anaerocolumna</taxon>
    </lineage>
</organism>
<evidence type="ECO:0000259" key="5">
    <source>
        <dbReference type="Pfam" id="PF04542"/>
    </source>
</evidence>
<dbReference type="InterPro" id="IPR039425">
    <property type="entry name" value="RNA_pol_sigma-70-like"/>
</dbReference>
<keyword evidence="4" id="KW-0804">Transcription</keyword>
<dbReference type="InterPro" id="IPR014284">
    <property type="entry name" value="RNA_pol_sigma-70_dom"/>
</dbReference>
<reference evidence="7 8" key="1">
    <citation type="submission" date="2020-01" db="EMBL/GenBank/DDBJ databases">
        <title>Genome analysis of Anaerocolumna sp. CBA3638.</title>
        <authorList>
            <person name="Kim J."/>
            <person name="Roh S.W."/>
        </authorList>
    </citation>
    <scope>NUCLEOTIDE SEQUENCE [LARGE SCALE GENOMIC DNA]</scope>
    <source>
        <strain evidence="7 8">CBA3638</strain>
    </source>
</reference>
<dbReference type="Proteomes" id="UP000464314">
    <property type="component" value="Chromosome"/>
</dbReference>
<dbReference type="NCBIfam" id="TIGR02937">
    <property type="entry name" value="sigma70-ECF"/>
    <property type="match status" value="1"/>
</dbReference>
<dbReference type="Gene3D" id="1.10.10.10">
    <property type="entry name" value="Winged helix-like DNA-binding domain superfamily/Winged helix DNA-binding domain"/>
    <property type="match status" value="1"/>
</dbReference>
<evidence type="ECO:0000313" key="8">
    <source>
        <dbReference type="Proteomes" id="UP000464314"/>
    </source>
</evidence>
<proteinExistence type="inferred from homology"/>
<evidence type="ECO:0000256" key="4">
    <source>
        <dbReference type="ARBA" id="ARBA00023163"/>
    </source>
</evidence>
<keyword evidence="8" id="KW-1185">Reference proteome</keyword>
<evidence type="ECO:0000313" key="7">
    <source>
        <dbReference type="EMBL" id="QHQ63576.1"/>
    </source>
</evidence>
<dbReference type="KEGG" id="anr:Ana3638_01180"/>
<gene>
    <name evidence="7" type="ORF">Ana3638_01180</name>
</gene>
<dbReference type="Pfam" id="PF08281">
    <property type="entry name" value="Sigma70_r4_2"/>
    <property type="match status" value="1"/>
</dbReference>
<dbReference type="EMBL" id="CP048000">
    <property type="protein sequence ID" value="QHQ63576.1"/>
    <property type="molecule type" value="Genomic_DNA"/>
</dbReference>
<sequence>MVLQIAYQNTADMSEAEDITQEVFLKLISNINGLSNDDDEHIKAWLIRVTINQCKDYFKSFRFRKNIAFTEENLSSDYYTDNYLDSGDKQVFEELKKLPPKYRNVIYLYYIEEYTVPEIAKLLTSNANTVSSWLRRAKKKLKMNMEGEGIYEEGRLY</sequence>
<dbReference type="SUPFAM" id="SSF88659">
    <property type="entry name" value="Sigma3 and sigma4 domains of RNA polymerase sigma factors"/>
    <property type="match status" value="1"/>
</dbReference>
<dbReference type="InterPro" id="IPR036388">
    <property type="entry name" value="WH-like_DNA-bd_sf"/>
</dbReference>
<keyword evidence="3" id="KW-0731">Sigma factor</keyword>
<dbReference type="InterPro" id="IPR007627">
    <property type="entry name" value="RNA_pol_sigma70_r2"/>
</dbReference>
<protein>
    <submittedName>
        <fullName evidence="7">Sigma-70 family RNA polymerase sigma factor</fullName>
    </submittedName>
</protein>
<dbReference type="InterPro" id="IPR013324">
    <property type="entry name" value="RNA_pol_sigma_r3/r4-like"/>
</dbReference>
<dbReference type="PANTHER" id="PTHR43133:SF51">
    <property type="entry name" value="RNA POLYMERASE SIGMA FACTOR"/>
    <property type="match status" value="1"/>
</dbReference>
<name>A0A6P1TV38_9FIRM</name>
<evidence type="ECO:0000259" key="6">
    <source>
        <dbReference type="Pfam" id="PF08281"/>
    </source>
</evidence>
<feature type="domain" description="RNA polymerase sigma-70 region 2" evidence="5">
    <location>
        <begin position="2"/>
        <end position="60"/>
    </location>
</feature>
<evidence type="ECO:0000256" key="3">
    <source>
        <dbReference type="ARBA" id="ARBA00023082"/>
    </source>
</evidence>
<dbReference type="Gene3D" id="1.10.1740.10">
    <property type="match status" value="1"/>
</dbReference>
<dbReference type="SUPFAM" id="SSF88946">
    <property type="entry name" value="Sigma2 domain of RNA polymerase sigma factors"/>
    <property type="match status" value="1"/>
</dbReference>
<dbReference type="Pfam" id="PF04542">
    <property type="entry name" value="Sigma70_r2"/>
    <property type="match status" value="1"/>
</dbReference>
<dbReference type="InterPro" id="IPR013325">
    <property type="entry name" value="RNA_pol_sigma_r2"/>
</dbReference>
<dbReference type="InterPro" id="IPR013249">
    <property type="entry name" value="RNA_pol_sigma70_r4_t2"/>
</dbReference>